<gene>
    <name evidence="1" type="primary">79</name>
    <name evidence="1" type="ORF">PBI_PAEDORE_79</name>
</gene>
<sequence>MTAKELREAHEAGRRIVGAVAPAVGREMEYSPRRPNDGLPWIEKGQVHDWARYRSREVAVQS</sequence>
<name>A0A2P1JTV7_9CAUD</name>
<reference evidence="1 2" key="1">
    <citation type="submission" date="2018-02" db="EMBL/GenBank/DDBJ databases">
        <authorList>
            <person name="Zack K.M."/>
            <person name="Dedrick R.M."/>
            <person name="Ward M."/>
            <person name="Garlena R.A."/>
            <person name="Russell D.A."/>
            <person name="Pope W.H."/>
            <person name="Jacobs-Sera D."/>
            <person name="Hatfull G.F."/>
        </authorList>
    </citation>
    <scope>NUCLEOTIDE SEQUENCE [LARGE SCALE GENOMIC DNA]</scope>
</reference>
<proteinExistence type="predicted"/>
<dbReference type="KEGG" id="vg:64471882"/>
<protein>
    <submittedName>
        <fullName evidence="1">Uncharacterized protein</fullName>
    </submittedName>
</protein>
<accession>A0A2P1JTV7</accession>
<organism evidence="1 2">
    <name type="scientific">Streptomyces phage Paedore</name>
    <dbReference type="NCBI Taxonomy" id="2108134"/>
    <lineage>
        <taxon>Viruses</taxon>
        <taxon>Duplodnaviria</taxon>
        <taxon>Heunggongvirae</taxon>
        <taxon>Uroviricota</taxon>
        <taxon>Caudoviricetes</taxon>
        <taxon>Arquatrovirinae</taxon>
        <taxon>Arequatrovirus</taxon>
        <taxon>Arequatrovirus paedore</taxon>
    </lineage>
</organism>
<keyword evidence="2" id="KW-1185">Reference proteome</keyword>
<dbReference type="EMBL" id="MH001460">
    <property type="protein sequence ID" value="AVO22562.1"/>
    <property type="molecule type" value="Genomic_DNA"/>
</dbReference>
<dbReference type="Proteomes" id="UP000240673">
    <property type="component" value="Segment"/>
</dbReference>
<dbReference type="RefSeq" id="YP_010055945.1">
    <property type="nucleotide sequence ID" value="NC_054671.1"/>
</dbReference>
<evidence type="ECO:0000313" key="1">
    <source>
        <dbReference type="EMBL" id="AVO22562.1"/>
    </source>
</evidence>
<dbReference type="GeneID" id="64471882"/>
<evidence type="ECO:0000313" key="2">
    <source>
        <dbReference type="Proteomes" id="UP000240673"/>
    </source>
</evidence>